<dbReference type="EMBL" id="BMAT01000534">
    <property type="protein sequence ID" value="GFR67790.1"/>
    <property type="molecule type" value="Genomic_DNA"/>
</dbReference>
<feature type="region of interest" description="Disordered" evidence="1">
    <location>
        <begin position="98"/>
        <end position="209"/>
    </location>
</feature>
<organism evidence="2 3">
    <name type="scientific">Elysia marginata</name>
    <dbReference type="NCBI Taxonomy" id="1093978"/>
    <lineage>
        <taxon>Eukaryota</taxon>
        <taxon>Metazoa</taxon>
        <taxon>Spiralia</taxon>
        <taxon>Lophotrochozoa</taxon>
        <taxon>Mollusca</taxon>
        <taxon>Gastropoda</taxon>
        <taxon>Heterobranchia</taxon>
        <taxon>Euthyneura</taxon>
        <taxon>Panpulmonata</taxon>
        <taxon>Sacoglossa</taxon>
        <taxon>Placobranchoidea</taxon>
        <taxon>Plakobranchidae</taxon>
        <taxon>Elysia</taxon>
    </lineage>
</organism>
<reference evidence="2 3" key="1">
    <citation type="journal article" date="2021" name="Elife">
        <title>Chloroplast acquisition without the gene transfer in kleptoplastic sea slugs, Plakobranchus ocellatus.</title>
        <authorList>
            <person name="Maeda T."/>
            <person name="Takahashi S."/>
            <person name="Yoshida T."/>
            <person name="Shimamura S."/>
            <person name="Takaki Y."/>
            <person name="Nagai Y."/>
            <person name="Toyoda A."/>
            <person name="Suzuki Y."/>
            <person name="Arimoto A."/>
            <person name="Ishii H."/>
            <person name="Satoh N."/>
            <person name="Nishiyama T."/>
            <person name="Hasebe M."/>
            <person name="Maruyama T."/>
            <person name="Minagawa J."/>
            <person name="Obokata J."/>
            <person name="Shigenobu S."/>
        </authorList>
    </citation>
    <scope>NUCLEOTIDE SEQUENCE [LARGE SCALE GENOMIC DNA]</scope>
</reference>
<dbReference type="Proteomes" id="UP000762676">
    <property type="component" value="Unassembled WGS sequence"/>
</dbReference>
<proteinExistence type="predicted"/>
<feature type="compositionally biased region" description="Basic and acidic residues" evidence="1">
    <location>
        <begin position="146"/>
        <end position="157"/>
    </location>
</feature>
<feature type="compositionally biased region" description="Basic and acidic residues" evidence="1">
    <location>
        <begin position="252"/>
        <end position="264"/>
    </location>
</feature>
<comment type="caution">
    <text evidence="2">The sequence shown here is derived from an EMBL/GenBank/DDBJ whole genome shotgun (WGS) entry which is preliminary data.</text>
</comment>
<feature type="compositionally biased region" description="Polar residues" evidence="1">
    <location>
        <begin position="188"/>
        <end position="198"/>
    </location>
</feature>
<feature type="region of interest" description="Disordered" evidence="1">
    <location>
        <begin position="225"/>
        <end position="264"/>
    </location>
</feature>
<feature type="compositionally biased region" description="Polar residues" evidence="1">
    <location>
        <begin position="158"/>
        <end position="170"/>
    </location>
</feature>
<keyword evidence="3" id="KW-1185">Reference proteome</keyword>
<feature type="compositionally biased region" description="Polar residues" evidence="1">
    <location>
        <begin position="127"/>
        <end position="136"/>
    </location>
</feature>
<accession>A0AAV4F5X7</accession>
<evidence type="ECO:0000256" key="1">
    <source>
        <dbReference type="SAM" id="MobiDB-lite"/>
    </source>
</evidence>
<gene>
    <name evidence="2" type="ORF">ElyMa_000259200</name>
</gene>
<name>A0AAV4F5X7_9GAST</name>
<evidence type="ECO:0000313" key="2">
    <source>
        <dbReference type="EMBL" id="GFR67790.1"/>
    </source>
</evidence>
<protein>
    <submittedName>
        <fullName evidence="2">Uncharacterized protein</fullName>
    </submittedName>
</protein>
<feature type="compositionally biased region" description="Basic and acidic residues" evidence="1">
    <location>
        <begin position="177"/>
        <end position="186"/>
    </location>
</feature>
<sequence length="264" mass="31211">MASKRHTESTLSGPKKVKRHSRPIIVRFHQHRDKLAVLNHRAAFKEASMGVSNDLTMHQRQQLRELRQEGITGFFKNGSLQTAAPHDDRYRNTRKVQPIGRTRQQHHPQQRQTICSSEDHSLPVPSSRYTFNTNRQPHSRMLPRQTRPENHPREQFHPNDNPSHIVSNPRANPPHQRYPDGKRKNIDYPNTSNYQRRFSPTVRKDKQRHCQTFNDSTTTNVYYDHQNDYTYSNPSDYSPKHAYSTHRPSTQRPREQTYEIHSSR</sequence>
<dbReference type="AlphaFoldDB" id="A0AAV4F5X7"/>
<evidence type="ECO:0000313" key="3">
    <source>
        <dbReference type="Proteomes" id="UP000762676"/>
    </source>
</evidence>